<evidence type="ECO:0000256" key="3">
    <source>
        <dbReference type="ARBA" id="ARBA00022679"/>
    </source>
</evidence>
<evidence type="ECO:0000256" key="1">
    <source>
        <dbReference type="ARBA" id="ARBA00012418"/>
    </source>
</evidence>
<accession>A0A1A6GE78</accession>
<name>A0A1A6GE78_NEOLE</name>
<dbReference type="InterPro" id="IPR015700">
    <property type="entry name" value="RPC1"/>
</dbReference>
<dbReference type="GO" id="GO:0003899">
    <property type="term" value="F:DNA-directed RNA polymerase activity"/>
    <property type="evidence" value="ECO:0007669"/>
    <property type="project" value="UniProtKB-EC"/>
</dbReference>
<dbReference type="InterPro" id="IPR007083">
    <property type="entry name" value="RNA_pol_Rpb1_4"/>
</dbReference>
<proteinExistence type="predicted"/>
<keyword evidence="7" id="KW-0804">Transcription</keyword>
<dbReference type="OrthoDB" id="270392at2759"/>
<dbReference type="GO" id="GO:0006351">
    <property type="term" value="P:DNA-templated transcription"/>
    <property type="evidence" value="ECO:0007669"/>
    <property type="project" value="InterPro"/>
</dbReference>
<dbReference type="SUPFAM" id="SSF64484">
    <property type="entry name" value="beta and beta-prime subunits of DNA dependent RNA-polymerase"/>
    <property type="match status" value="1"/>
</dbReference>
<evidence type="ECO:0000313" key="9">
    <source>
        <dbReference type="EMBL" id="OBS64060.1"/>
    </source>
</evidence>
<dbReference type="STRING" id="56216.A0A1A6GE78"/>
<dbReference type="GO" id="GO:0003677">
    <property type="term" value="F:DNA binding"/>
    <property type="evidence" value="ECO:0007669"/>
    <property type="project" value="InterPro"/>
</dbReference>
<reference evidence="9 10" key="1">
    <citation type="submission" date="2016-06" db="EMBL/GenBank/DDBJ databases">
        <title>The Draft Genome Sequence and Annotation of the Desert Woodrat Neotoma lepida.</title>
        <authorList>
            <person name="Campbell M."/>
            <person name="Oakeson K.F."/>
            <person name="Yandell M."/>
            <person name="Halpert J.R."/>
            <person name="Dearing D."/>
        </authorList>
    </citation>
    <scope>NUCLEOTIDE SEQUENCE [LARGE SCALE GENOMIC DNA]</scope>
    <source>
        <strain evidence="9">417</strain>
        <tissue evidence="9">Liver</tissue>
    </source>
</reference>
<evidence type="ECO:0000256" key="2">
    <source>
        <dbReference type="ARBA" id="ARBA00022478"/>
    </source>
</evidence>
<dbReference type="GO" id="GO:0000428">
    <property type="term" value="C:DNA-directed RNA polymerase complex"/>
    <property type="evidence" value="ECO:0007669"/>
    <property type="project" value="UniProtKB-KW"/>
</dbReference>
<keyword evidence="6" id="KW-0862">Zinc</keyword>
<evidence type="ECO:0000259" key="8">
    <source>
        <dbReference type="Pfam" id="PF05000"/>
    </source>
</evidence>
<dbReference type="EMBL" id="LZPO01097435">
    <property type="protein sequence ID" value="OBS64060.1"/>
    <property type="molecule type" value="Genomic_DNA"/>
</dbReference>
<dbReference type="Proteomes" id="UP000092124">
    <property type="component" value="Unassembled WGS sequence"/>
</dbReference>
<keyword evidence="5" id="KW-0479">Metal-binding</keyword>
<dbReference type="EC" id="2.7.7.6" evidence="1"/>
<dbReference type="PANTHER" id="PTHR48446">
    <property type="entry name" value="DNA-DIRECTED RNA POLYMERASE SUBUNIT BETA' N-TERMINAL SECTION"/>
    <property type="match status" value="1"/>
</dbReference>
<evidence type="ECO:0000256" key="7">
    <source>
        <dbReference type="ARBA" id="ARBA00023163"/>
    </source>
</evidence>
<evidence type="ECO:0000256" key="6">
    <source>
        <dbReference type="ARBA" id="ARBA00022833"/>
    </source>
</evidence>
<dbReference type="PANTHER" id="PTHR48446:SF1">
    <property type="entry name" value="DNA-DIRECTED RNA POLYMERASE SUBUNIT BETA' N-TERMINAL SECTION"/>
    <property type="match status" value="1"/>
</dbReference>
<organism evidence="9 10">
    <name type="scientific">Neotoma lepida</name>
    <name type="common">Desert woodrat</name>
    <dbReference type="NCBI Taxonomy" id="56216"/>
    <lineage>
        <taxon>Eukaryota</taxon>
        <taxon>Metazoa</taxon>
        <taxon>Chordata</taxon>
        <taxon>Craniata</taxon>
        <taxon>Vertebrata</taxon>
        <taxon>Euteleostomi</taxon>
        <taxon>Mammalia</taxon>
        <taxon>Eutheria</taxon>
        <taxon>Euarchontoglires</taxon>
        <taxon>Glires</taxon>
        <taxon>Rodentia</taxon>
        <taxon>Myomorpha</taxon>
        <taxon>Muroidea</taxon>
        <taxon>Cricetidae</taxon>
        <taxon>Neotominae</taxon>
        <taxon>Neotoma</taxon>
    </lineage>
</organism>
<evidence type="ECO:0000256" key="4">
    <source>
        <dbReference type="ARBA" id="ARBA00022695"/>
    </source>
</evidence>
<dbReference type="AlphaFoldDB" id="A0A1A6GE78"/>
<feature type="domain" description="RNA polymerase Rpb1" evidence="8">
    <location>
        <begin position="95"/>
        <end position="133"/>
    </location>
</feature>
<keyword evidence="2" id="KW-0240">DNA-directed RNA polymerase</keyword>
<evidence type="ECO:0000313" key="10">
    <source>
        <dbReference type="Proteomes" id="UP000092124"/>
    </source>
</evidence>
<dbReference type="Gene3D" id="1.10.132.30">
    <property type="match status" value="1"/>
</dbReference>
<dbReference type="InterPro" id="IPR038120">
    <property type="entry name" value="Rpb1_funnel_sf"/>
</dbReference>
<dbReference type="Pfam" id="PF05000">
    <property type="entry name" value="RNA_pol_Rpb1_4"/>
    <property type="match status" value="1"/>
</dbReference>
<protein>
    <recommendedName>
        <fullName evidence="1">DNA-directed RNA polymerase</fullName>
        <ecNumber evidence="1">2.7.7.6</ecNumber>
    </recommendedName>
</protein>
<keyword evidence="3" id="KW-0808">Transferase</keyword>
<gene>
    <name evidence="9" type="ORF">A6R68_07399</name>
</gene>
<comment type="caution">
    <text evidence="9">The sequence shown here is derived from an EMBL/GenBank/DDBJ whole genome shotgun (WGS) entry which is preliminary data.</text>
</comment>
<keyword evidence="10" id="KW-1185">Reference proteome</keyword>
<keyword evidence="4" id="KW-0548">Nucleotidyltransferase</keyword>
<evidence type="ECO:0000256" key="5">
    <source>
        <dbReference type="ARBA" id="ARBA00022723"/>
    </source>
</evidence>
<dbReference type="GO" id="GO:0046872">
    <property type="term" value="F:metal ion binding"/>
    <property type="evidence" value="ECO:0007669"/>
    <property type="project" value="UniProtKB-KW"/>
</dbReference>
<sequence>MEPSAVSDLKSGTNEDDLTMKLTEIIFLNDVIKKCALYINSDLSGFPHDMAPKKWTILKYGNQEKMAQNLKFGNIVSRHLIDGALTAQTEHHGPSGSFINISQMITCVGQQAISGARVPDGFEDRSLPHFEKHWVRRIVKSLEDLQSQYDLTVQSSTVTSSSSSMEEVA</sequence>